<dbReference type="InterPro" id="IPR016130">
    <property type="entry name" value="Tyr_Pase_AS"/>
</dbReference>
<dbReference type="OrthoDB" id="10252009at2759"/>
<dbReference type="Pfam" id="PF00782">
    <property type="entry name" value="DSPc"/>
    <property type="match status" value="1"/>
</dbReference>
<dbReference type="EMBL" id="ASPP01005429">
    <property type="protein sequence ID" value="ETO30556.1"/>
    <property type="molecule type" value="Genomic_DNA"/>
</dbReference>
<sequence>MDEVYPNLWLGQYQAASDGQTKILKQHKITHIVSIGLYEQWWTTRKDPKHLLLEMKDSPFVFVTDYFSQVFPFMEEALAHGNGVLVHCEEGKSRSSAIVVAFLMKKLQKQYPETLNRILIHRKKVMPNIGFQIQVVFFLKKKKKKKIAKKFKQNNETQNFT</sequence>
<dbReference type="PROSITE" id="PS00383">
    <property type="entry name" value="TYR_PHOSPHATASE_1"/>
    <property type="match status" value="1"/>
</dbReference>
<dbReference type="PANTHER" id="PTHR45948:SF2">
    <property type="entry name" value="DUAL SPECIFICITY PROTEIN PHOSPHATASE"/>
    <property type="match status" value="1"/>
</dbReference>
<dbReference type="PROSITE" id="PS50054">
    <property type="entry name" value="TYR_PHOSPHATASE_DUAL"/>
    <property type="match status" value="1"/>
</dbReference>
<dbReference type="PANTHER" id="PTHR45948">
    <property type="entry name" value="DUAL SPECIFICITY PROTEIN PHOSPHATASE DDB_G0269404-RELATED"/>
    <property type="match status" value="1"/>
</dbReference>
<dbReference type="GO" id="GO:0005829">
    <property type="term" value="C:cytosol"/>
    <property type="evidence" value="ECO:0007669"/>
    <property type="project" value="TreeGrafter"/>
</dbReference>
<dbReference type="InterPro" id="IPR029021">
    <property type="entry name" value="Prot-tyrosine_phosphatase-like"/>
</dbReference>
<feature type="domain" description="Tyrosine specific protein phosphatases" evidence="7">
    <location>
        <begin position="64"/>
        <end position="122"/>
    </location>
</feature>
<dbReference type="OMA" id="LSMNCII"/>
<organism evidence="8 9">
    <name type="scientific">Reticulomyxa filosa</name>
    <dbReference type="NCBI Taxonomy" id="46433"/>
    <lineage>
        <taxon>Eukaryota</taxon>
        <taxon>Sar</taxon>
        <taxon>Rhizaria</taxon>
        <taxon>Retaria</taxon>
        <taxon>Foraminifera</taxon>
        <taxon>Monothalamids</taxon>
        <taxon>Reticulomyxidae</taxon>
        <taxon>Reticulomyxa</taxon>
    </lineage>
</organism>
<evidence type="ECO:0000256" key="1">
    <source>
        <dbReference type="ARBA" id="ARBA00008601"/>
    </source>
</evidence>
<comment type="catalytic activity">
    <reaction evidence="4">
        <text>O-phospho-L-seryl-[protein] + H2O = L-seryl-[protein] + phosphate</text>
        <dbReference type="Rhea" id="RHEA:20629"/>
        <dbReference type="Rhea" id="RHEA-COMP:9863"/>
        <dbReference type="Rhea" id="RHEA-COMP:11604"/>
        <dbReference type="ChEBI" id="CHEBI:15377"/>
        <dbReference type="ChEBI" id="CHEBI:29999"/>
        <dbReference type="ChEBI" id="CHEBI:43474"/>
        <dbReference type="ChEBI" id="CHEBI:83421"/>
        <dbReference type="EC" id="3.1.3.16"/>
    </reaction>
</comment>
<dbReference type="CDD" id="cd14498">
    <property type="entry name" value="DSP"/>
    <property type="match status" value="1"/>
</dbReference>
<keyword evidence="9" id="KW-1185">Reference proteome</keyword>
<evidence type="ECO:0000259" key="7">
    <source>
        <dbReference type="PROSITE" id="PS50056"/>
    </source>
</evidence>
<dbReference type="Gene3D" id="3.90.190.10">
    <property type="entry name" value="Protein tyrosine phosphatase superfamily"/>
    <property type="match status" value="1"/>
</dbReference>
<evidence type="ECO:0000313" key="8">
    <source>
        <dbReference type="EMBL" id="ETO30556.1"/>
    </source>
</evidence>
<comment type="catalytic activity">
    <reaction evidence="5">
        <text>O-phospho-L-threonyl-[protein] + H2O = L-threonyl-[protein] + phosphate</text>
        <dbReference type="Rhea" id="RHEA:47004"/>
        <dbReference type="Rhea" id="RHEA-COMP:11060"/>
        <dbReference type="Rhea" id="RHEA-COMP:11605"/>
        <dbReference type="ChEBI" id="CHEBI:15377"/>
        <dbReference type="ChEBI" id="CHEBI:30013"/>
        <dbReference type="ChEBI" id="CHEBI:43474"/>
        <dbReference type="ChEBI" id="CHEBI:61977"/>
        <dbReference type="EC" id="3.1.3.16"/>
    </reaction>
</comment>
<comment type="similarity">
    <text evidence="1">Belongs to the protein-tyrosine phosphatase family. Non-receptor class dual specificity subfamily.</text>
</comment>
<dbReference type="SUPFAM" id="SSF52799">
    <property type="entry name" value="(Phosphotyrosine protein) phosphatases II"/>
    <property type="match status" value="1"/>
</dbReference>
<dbReference type="Proteomes" id="UP000023152">
    <property type="component" value="Unassembled WGS sequence"/>
</dbReference>
<evidence type="ECO:0000259" key="6">
    <source>
        <dbReference type="PROSITE" id="PS50054"/>
    </source>
</evidence>
<evidence type="ECO:0000256" key="5">
    <source>
        <dbReference type="ARBA" id="ARBA00048336"/>
    </source>
</evidence>
<comment type="caution">
    <text evidence="8">The sequence shown here is derived from an EMBL/GenBank/DDBJ whole genome shotgun (WGS) entry which is preliminary data.</text>
</comment>
<dbReference type="GO" id="GO:0007165">
    <property type="term" value="P:signal transduction"/>
    <property type="evidence" value="ECO:0007669"/>
    <property type="project" value="TreeGrafter"/>
</dbReference>
<evidence type="ECO:0000256" key="4">
    <source>
        <dbReference type="ARBA" id="ARBA00047761"/>
    </source>
</evidence>
<dbReference type="GO" id="GO:0004722">
    <property type="term" value="F:protein serine/threonine phosphatase activity"/>
    <property type="evidence" value="ECO:0007669"/>
    <property type="project" value="UniProtKB-EC"/>
</dbReference>
<reference evidence="8 9" key="1">
    <citation type="journal article" date="2013" name="Curr. Biol.">
        <title>The Genome of the Foraminiferan Reticulomyxa filosa.</title>
        <authorList>
            <person name="Glockner G."/>
            <person name="Hulsmann N."/>
            <person name="Schleicher M."/>
            <person name="Noegel A.A."/>
            <person name="Eichinger L."/>
            <person name="Gallinger C."/>
            <person name="Pawlowski J."/>
            <person name="Sierra R."/>
            <person name="Euteneuer U."/>
            <person name="Pillet L."/>
            <person name="Moustafa A."/>
            <person name="Platzer M."/>
            <person name="Groth M."/>
            <person name="Szafranski K."/>
            <person name="Schliwa M."/>
        </authorList>
    </citation>
    <scope>NUCLEOTIDE SEQUENCE [LARGE SCALE GENOMIC DNA]</scope>
</reference>
<dbReference type="InterPro" id="IPR000340">
    <property type="entry name" value="Dual-sp_phosphatase_cat-dom"/>
</dbReference>
<protein>
    <submittedName>
        <fullName evidence="8">Dual specificity protein phosphatase</fullName>
    </submittedName>
</protein>
<evidence type="ECO:0000256" key="2">
    <source>
        <dbReference type="ARBA" id="ARBA00022801"/>
    </source>
</evidence>
<proteinExistence type="inferred from homology"/>
<keyword evidence="2" id="KW-0378">Hydrolase</keyword>
<name>X6NX25_RETFI</name>
<evidence type="ECO:0000313" key="9">
    <source>
        <dbReference type="Proteomes" id="UP000023152"/>
    </source>
</evidence>
<dbReference type="SMART" id="SM00195">
    <property type="entry name" value="DSPc"/>
    <property type="match status" value="1"/>
</dbReference>
<dbReference type="GO" id="GO:0004725">
    <property type="term" value="F:protein tyrosine phosphatase activity"/>
    <property type="evidence" value="ECO:0007669"/>
    <property type="project" value="TreeGrafter"/>
</dbReference>
<dbReference type="PROSITE" id="PS50056">
    <property type="entry name" value="TYR_PHOSPHATASE_2"/>
    <property type="match status" value="1"/>
</dbReference>
<gene>
    <name evidence="8" type="ORF">RFI_06566</name>
</gene>
<feature type="domain" description="Tyrosine-protein phosphatase" evidence="6">
    <location>
        <begin position="1"/>
        <end position="144"/>
    </location>
</feature>
<accession>X6NX25</accession>
<dbReference type="InterPro" id="IPR020422">
    <property type="entry name" value="TYR_PHOSPHATASE_DUAL_dom"/>
</dbReference>
<evidence type="ECO:0000256" key="3">
    <source>
        <dbReference type="ARBA" id="ARBA00022912"/>
    </source>
</evidence>
<dbReference type="AlphaFoldDB" id="X6NX25"/>
<keyword evidence="3" id="KW-0904">Protein phosphatase</keyword>
<dbReference type="InterPro" id="IPR000387">
    <property type="entry name" value="Tyr_Pase_dom"/>
</dbReference>